<protein>
    <submittedName>
        <fullName evidence="1">Uncharacterized protein</fullName>
    </submittedName>
</protein>
<sequence>MNTLAREYVAGRFVKRFRGLRIAVVCVLCGLIAGDCFGDTFKHRESGEIFHGFATQKVIRDETRVYIAEEKKFKPLDLRDYDVTVNGEG</sequence>
<proteinExistence type="predicted"/>
<name>A0A0F8Y9C4_9ZZZZ</name>
<reference evidence="1" key="1">
    <citation type="journal article" date="2015" name="Nature">
        <title>Complex archaea that bridge the gap between prokaryotes and eukaryotes.</title>
        <authorList>
            <person name="Spang A."/>
            <person name="Saw J.H."/>
            <person name="Jorgensen S.L."/>
            <person name="Zaremba-Niedzwiedzka K."/>
            <person name="Martijn J."/>
            <person name="Lind A.E."/>
            <person name="van Eijk R."/>
            <person name="Schleper C."/>
            <person name="Guy L."/>
            <person name="Ettema T.J."/>
        </authorList>
    </citation>
    <scope>NUCLEOTIDE SEQUENCE</scope>
</reference>
<dbReference type="AlphaFoldDB" id="A0A0F8Y9C4"/>
<accession>A0A0F8Y9C4</accession>
<evidence type="ECO:0000313" key="1">
    <source>
        <dbReference type="EMBL" id="KKK77958.1"/>
    </source>
</evidence>
<organism evidence="1">
    <name type="scientific">marine sediment metagenome</name>
    <dbReference type="NCBI Taxonomy" id="412755"/>
    <lineage>
        <taxon>unclassified sequences</taxon>
        <taxon>metagenomes</taxon>
        <taxon>ecological metagenomes</taxon>
    </lineage>
</organism>
<feature type="non-terminal residue" evidence="1">
    <location>
        <position position="89"/>
    </location>
</feature>
<comment type="caution">
    <text evidence="1">The sequence shown here is derived from an EMBL/GenBank/DDBJ whole genome shotgun (WGS) entry which is preliminary data.</text>
</comment>
<gene>
    <name evidence="1" type="ORF">LCGC14_2848380</name>
</gene>
<dbReference type="EMBL" id="LAZR01054708">
    <property type="protein sequence ID" value="KKK77958.1"/>
    <property type="molecule type" value="Genomic_DNA"/>
</dbReference>